<accession>A0A1T4JY81</accession>
<dbReference type="EC" id="6.1.1.14" evidence="8"/>
<dbReference type="GO" id="GO:0006426">
    <property type="term" value="P:glycyl-tRNA aminoacylation"/>
    <property type="evidence" value="ECO:0007669"/>
    <property type="project" value="UniProtKB-UniRule"/>
</dbReference>
<dbReference type="NCBIfam" id="TIGR00211">
    <property type="entry name" value="glyS"/>
    <property type="match status" value="1"/>
</dbReference>
<dbReference type="HAMAP" id="MF_00255">
    <property type="entry name" value="Gly_tRNA_synth_beta"/>
    <property type="match status" value="1"/>
</dbReference>
<keyword evidence="5 8" id="KW-0648">Protein biosynthesis</keyword>
<comment type="subunit">
    <text evidence="8">Tetramer of two alpha and two beta subunits.</text>
</comment>
<reference evidence="10" key="1">
    <citation type="submission" date="2017-02" db="EMBL/GenBank/DDBJ databases">
        <authorList>
            <person name="Varghese N."/>
            <person name="Submissions S."/>
        </authorList>
    </citation>
    <scope>NUCLEOTIDE SEQUENCE [LARGE SCALE GENOMIC DNA]</scope>
    <source>
        <strain evidence="10">DSM 15739</strain>
    </source>
</reference>
<dbReference type="PROSITE" id="PS50861">
    <property type="entry name" value="AA_TRNA_LIGASE_II_GLYAB"/>
    <property type="match status" value="1"/>
</dbReference>
<dbReference type="AlphaFoldDB" id="A0A1T4JY81"/>
<keyword evidence="10" id="KW-1185">Reference proteome</keyword>
<dbReference type="Proteomes" id="UP000189941">
    <property type="component" value="Unassembled WGS sequence"/>
</dbReference>
<evidence type="ECO:0000313" key="10">
    <source>
        <dbReference type="Proteomes" id="UP000189941"/>
    </source>
</evidence>
<keyword evidence="3 8" id="KW-0547">Nucleotide-binding</keyword>
<evidence type="ECO:0000256" key="3">
    <source>
        <dbReference type="ARBA" id="ARBA00022741"/>
    </source>
</evidence>
<dbReference type="GO" id="GO:0004820">
    <property type="term" value="F:glycine-tRNA ligase activity"/>
    <property type="evidence" value="ECO:0007669"/>
    <property type="project" value="UniProtKB-UniRule"/>
</dbReference>
<dbReference type="PRINTS" id="PR01045">
    <property type="entry name" value="TRNASYNTHGB"/>
</dbReference>
<dbReference type="SUPFAM" id="SSF109604">
    <property type="entry name" value="HD-domain/PDEase-like"/>
    <property type="match status" value="1"/>
</dbReference>
<keyword evidence="4 8" id="KW-0067">ATP-binding</keyword>
<sequence>MSNQYLLEIGLEEVPARFLLSLSEQLKTRVADYLTEQRIEFSTIKTYATPRRLAVIVDGLAEAQADVTEVAKGPAMKIAKDENGEWTKAALGFLRGQQASPEDSFVEEIKGVEYLHVNKFIKGKKTTDILKNMPQVIKAMTFPVTMHWNAIETPFIRPIHWFVSLLNETVVPFEFVGVQADRLTRGHRFLGHKVSIKSPATYVEQLKAEFVLADFAERQAIIKSQIESLANEKNWIVPIDEDLLEEVTSIVEWPTVFYGEFEEEYLKVPEQVLITAMKDHQRYFYALNQVNQLLPIFISVRNGNSDHLENVIKGNKKVLRARLEDALFFYEEDLKQDLAFYLNKLTSVNEHFKLGSLADKQKRVAAFIPLIAASVQVDQATTNTAIEAAKIYKYDLMTQTVGEFDELQGEIGYVYAPHYGIDEQVAIAIREQYLPKSSGGQLPTTTASKLLTLADKLDTLIHYFSVDLIPTGSNDPYALRRQAMGVVEILLSTDWQIDLLAILENHSVVKGNNELLKHLIDFFNARMSVALEREQIDFDIIQAVVASKGLNFKLMVETAKALQAKKDNEPENYRAIVEAISRVVNLGSKAENTHLDSALAQTESEKTLIGLTQSLGLGNVLDTLQHLVAPINHYFEENMVNDQDEKIKANRYATMTTLTQYVLDYLDPRLLISKF</sequence>
<keyword evidence="2 8" id="KW-0436">Ligase</keyword>
<name>A0A1T4JY81_9LACT</name>
<evidence type="ECO:0000256" key="4">
    <source>
        <dbReference type="ARBA" id="ARBA00022840"/>
    </source>
</evidence>
<proteinExistence type="inferred from homology"/>
<dbReference type="InterPro" id="IPR006194">
    <property type="entry name" value="Gly-tRNA-synth_heterodimer"/>
</dbReference>
<dbReference type="GO" id="GO:0005829">
    <property type="term" value="C:cytosol"/>
    <property type="evidence" value="ECO:0007669"/>
    <property type="project" value="TreeGrafter"/>
</dbReference>
<dbReference type="GO" id="GO:0005524">
    <property type="term" value="F:ATP binding"/>
    <property type="evidence" value="ECO:0007669"/>
    <property type="project" value="UniProtKB-UniRule"/>
</dbReference>
<dbReference type="PANTHER" id="PTHR30075:SF2">
    <property type="entry name" value="GLYCINE--TRNA LIGASE, CHLOROPLASTIC_MITOCHONDRIAL 2"/>
    <property type="match status" value="1"/>
</dbReference>
<comment type="catalytic activity">
    <reaction evidence="7 8">
        <text>tRNA(Gly) + glycine + ATP = glycyl-tRNA(Gly) + AMP + diphosphate</text>
        <dbReference type="Rhea" id="RHEA:16013"/>
        <dbReference type="Rhea" id="RHEA-COMP:9664"/>
        <dbReference type="Rhea" id="RHEA-COMP:9683"/>
        <dbReference type="ChEBI" id="CHEBI:30616"/>
        <dbReference type="ChEBI" id="CHEBI:33019"/>
        <dbReference type="ChEBI" id="CHEBI:57305"/>
        <dbReference type="ChEBI" id="CHEBI:78442"/>
        <dbReference type="ChEBI" id="CHEBI:78522"/>
        <dbReference type="ChEBI" id="CHEBI:456215"/>
        <dbReference type="EC" id="6.1.1.14"/>
    </reaction>
</comment>
<dbReference type="EMBL" id="FUWO01000003">
    <property type="protein sequence ID" value="SJZ35088.1"/>
    <property type="molecule type" value="Genomic_DNA"/>
</dbReference>
<dbReference type="OrthoDB" id="9775440at2"/>
<dbReference type="InterPro" id="IPR015944">
    <property type="entry name" value="Gly-tRNA-synth_bsu"/>
</dbReference>
<organism evidence="9 10">
    <name type="scientific">Globicatella sulfidifaciens DSM 15739</name>
    <dbReference type="NCBI Taxonomy" id="1121925"/>
    <lineage>
        <taxon>Bacteria</taxon>
        <taxon>Bacillati</taxon>
        <taxon>Bacillota</taxon>
        <taxon>Bacilli</taxon>
        <taxon>Lactobacillales</taxon>
        <taxon>Aerococcaceae</taxon>
        <taxon>Globicatella</taxon>
    </lineage>
</organism>
<dbReference type="RefSeq" id="WP_078755288.1">
    <property type="nucleotide sequence ID" value="NZ_FUWO01000003.1"/>
</dbReference>
<keyword evidence="6 8" id="KW-0030">Aminoacyl-tRNA synthetase</keyword>
<evidence type="ECO:0000256" key="2">
    <source>
        <dbReference type="ARBA" id="ARBA00022598"/>
    </source>
</evidence>
<dbReference type="STRING" id="1121925.SAMN02746011_00448"/>
<evidence type="ECO:0000256" key="8">
    <source>
        <dbReference type="HAMAP-Rule" id="MF_00255"/>
    </source>
</evidence>
<evidence type="ECO:0000256" key="5">
    <source>
        <dbReference type="ARBA" id="ARBA00022917"/>
    </source>
</evidence>
<dbReference type="PANTHER" id="PTHR30075">
    <property type="entry name" value="GLYCYL-TRNA SYNTHETASE"/>
    <property type="match status" value="1"/>
</dbReference>
<keyword evidence="8" id="KW-0963">Cytoplasm</keyword>
<comment type="subcellular location">
    <subcellularLocation>
        <location evidence="8">Cytoplasm</location>
    </subcellularLocation>
</comment>
<evidence type="ECO:0000256" key="7">
    <source>
        <dbReference type="ARBA" id="ARBA00047937"/>
    </source>
</evidence>
<protein>
    <recommendedName>
        <fullName evidence="8">Glycine--tRNA ligase beta subunit</fullName>
        <ecNumber evidence="8">6.1.1.14</ecNumber>
    </recommendedName>
    <alternativeName>
        <fullName evidence="8">Glycyl-tRNA synthetase beta subunit</fullName>
        <shortName evidence="8">GlyRS</shortName>
    </alternativeName>
</protein>
<evidence type="ECO:0000256" key="1">
    <source>
        <dbReference type="ARBA" id="ARBA00008226"/>
    </source>
</evidence>
<evidence type="ECO:0000256" key="6">
    <source>
        <dbReference type="ARBA" id="ARBA00023146"/>
    </source>
</evidence>
<comment type="similarity">
    <text evidence="1 8">Belongs to the class-II aminoacyl-tRNA synthetase family.</text>
</comment>
<evidence type="ECO:0000313" key="9">
    <source>
        <dbReference type="EMBL" id="SJZ35088.1"/>
    </source>
</evidence>
<dbReference type="Pfam" id="PF02092">
    <property type="entry name" value="tRNA_synt_2f"/>
    <property type="match status" value="1"/>
</dbReference>
<gene>
    <name evidence="8" type="primary">glyS</name>
    <name evidence="9" type="ORF">SAMN02746011_00448</name>
</gene>